<keyword evidence="1" id="KW-0812">Transmembrane</keyword>
<feature type="transmembrane region" description="Helical" evidence="1">
    <location>
        <begin position="202"/>
        <end position="223"/>
    </location>
</feature>
<organism evidence="2 3">
    <name type="scientific">Novipirellula caenicola</name>
    <dbReference type="NCBI Taxonomy" id="1536901"/>
    <lineage>
        <taxon>Bacteria</taxon>
        <taxon>Pseudomonadati</taxon>
        <taxon>Planctomycetota</taxon>
        <taxon>Planctomycetia</taxon>
        <taxon>Pirellulales</taxon>
        <taxon>Pirellulaceae</taxon>
        <taxon>Novipirellula</taxon>
    </lineage>
</organism>
<protein>
    <recommendedName>
        <fullName evidence="4">ABC-2 family transporter protein</fullName>
    </recommendedName>
</protein>
<reference evidence="2 3" key="1">
    <citation type="submission" date="2024-02" db="EMBL/GenBank/DDBJ databases">
        <title>Rhodopirellula caenicola NBRC 110016.</title>
        <authorList>
            <person name="Ichikawa N."/>
            <person name="Katano-Makiyama Y."/>
            <person name="Hidaka K."/>
        </authorList>
    </citation>
    <scope>NUCLEOTIDE SEQUENCE [LARGE SCALE GENOMIC DNA]</scope>
    <source>
        <strain evidence="2 3">NBRC 110016</strain>
    </source>
</reference>
<evidence type="ECO:0000256" key="1">
    <source>
        <dbReference type="SAM" id="Phobius"/>
    </source>
</evidence>
<gene>
    <name evidence="2" type="ORF">Rcae01_05953</name>
</gene>
<evidence type="ECO:0000313" key="2">
    <source>
        <dbReference type="EMBL" id="GAA5510445.1"/>
    </source>
</evidence>
<keyword evidence="1" id="KW-1133">Transmembrane helix</keyword>
<keyword evidence="3" id="KW-1185">Reference proteome</keyword>
<feature type="transmembrane region" description="Helical" evidence="1">
    <location>
        <begin position="39"/>
        <end position="60"/>
    </location>
</feature>
<accession>A0ABP9W0W9</accession>
<evidence type="ECO:0000313" key="3">
    <source>
        <dbReference type="Proteomes" id="UP001416858"/>
    </source>
</evidence>
<name>A0ABP9W0W9_9BACT</name>
<keyword evidence="1" id="KW-0472">Membrane</keyword>
<dbReference type="Proteomes" id="UP001416858">
    <property type="component" value="Unassembled WGS sequence"/>
</dbReference>
<evidence type="ECO:0008006" key="4">
    <source>
        <dbReference type="Google" id="ProtNLM"/>
    </source>
</evidence>
<sequence length="236" mass="26710">MTDWWKSFRALQRWQYALLVLLSIIFVVTIHDLDDASSFRYAGRTVFAIALALIIARLSYGKSKSAKLLRNAAQRLRIQTPNLKVLGIFRIAFGLLTLITAVRTLQNFSILFYGLDHPVIREGFKLTIYLWAALGIAITLGWGGRALRFANLVVAALLLRNFFTFGIFESTYILNAWLAAFAPCDFRYCLGQPNTRPCRDSVLNSGLPVFFVGFHFGFIFLYVGLDKLNCGTECWS</sequence>
<feature type="transmembrane region" description="Helical" evidence="1">
    <location>
        <begin position="81"/>
        <end position="103"/>
    </location>
</feature>
<feature type="transmembrane region" description="Helical" evidence="1">
    <location>
        <begin position="16"/>
        <end position="33"/>
    </location>
</feature>
<feature type="transmembrane region" description="Helical" evidence="1">
    <location>
        <begin position="123"/>
        <end position="142"/>
    </location>
</feature>
<comment type="caution">
    <text evidence="2">The sequence shown here is derived from an EMBL/GenBank/DDBJ whole genome shotgun (WGS) entry which is preliminary data.</text>
</comment>
<proteinExistence type="predicted"/>
<dbReference type="EMBL" id="BAABRO010000023">
    <property type="protein sequence ID" value="GAA5510445.1"/>
    <property type="molecule type" value="Genomic_DNA"/>
</dbReference>